<proteinExistence type="predicted"/>
<name>A0A4P6JWZ5_KTERU</name>
<feature type="transmembrane region" description="Helical" evidence="1">
    <location>
        <begin position="21"/>
        <end position="43"/>
    </location>
</feature>
<dbReference type="InterPro" id="IPR013216">
    <property type="entry name" value="Methyltransf_11"/>
</dbReference>
<dbReference type="AlphaFoldDB" id="A0A4P6JWZ5"/>
<dbReference type="EMBL" id="CP035758">
    <property type="protein sequence ID" value="QBD80258.1"/>
    <property type="molecule type" value="Genomic_DNA"/>
</dbReference>
<evidence type="ECO:0000313" key="4">
    <source>
        <dbReference type="Proteomes" id="UP000290365"/>
    </source>
</evidence>
<evidence type="ECO:0000259" key="2">
    <source>
        <dbReference type="Pfam" id="PF08241"/>
    </source>
</evidence>
<reference evidence="3 4" key="1">
    <citation type="submission" date="2019-01" db="EMBL/GenBank/DDBJ databases">
        <title>Ktedonosporobacter rubrisoli SCAWS-G2.</title>
        <authorList>
            <person name="Huang Y."/>
            <person name="Yan B."/>
        </authorList>
    </citation>
    <scope>NUCLEOTIDE SEQUENCE [LARGE SCALE GENOMIC DNA]</scope>
    <source>
        <strain evidence="3 4">SCAWS-G2</strain>
    </source>
</reference>
<gene>
    <name evidence="3" type="ORF">EPA93_31485</name>
</gene>
<keyword evidence="3" id="KW-0489">Methyltransferase</keyword>
<dbReference type="CDD" id="cd02440">
    <property type="entry name" value="AdoMet_MTases"/>
    <property type="match status" value="1"/>
</dbReference>
<dbReference type="Proteomes" id="UP000290365">
    <property type="component" value="Chromosome"/>
</dbReference>
<keyword evidence="1" id="KW-1133">Transmembrane helix</keyword>
<keyword evidence="1" id="KW-0812">Transmembrane</keyword>
<dbReference type="Pfam" id="PF08241">
    <property type="entry name" value="Methyltransf_11"/>
    <property type="match status" value="1"/>
</dbReference>
<dbReference type="OrthoDB" id="43862at2"/>
<feature type="transmembrane region" description="Helical" evidence="1">
    <location>
        <begin position="49"/>
        <end position="71"/>
    </location>
</feature>
<protein>
    <submittedName>
        <fullName evidence="3">Class I SAM-dependent methyltransferase</fullName>
    </submittedName>
</protein>
<accession>A0A4P6JWZ5</accession>
<dbReference type="KEGG" id="kbs:EPA93_31485"/>
<dbReference type="Gene3D" id="3.40.50.150">
    <property type="entry name" value="Vaccinia Virus protein VP39"/>
    <property type="match status" value="1"/>
</dbReference>
<dbReference type="PANTHER" id="PTHR45277">
    <property type="entry name" value="EXPRESSED PROTEIN"/>
    <property type="match status" value="1"/>
</dbReference>
<feature type="domain" description="Methyltransferase type 11" evidence="2">
    <location>
        <begin position="97"/>
        <end position="205"/>
    </location>
</feature>
<dbReference type="RefSeq" id="WP_129891323.1">
    <property type="nucleotide sequence ID" value="NZ_CP035758.1"/>
</dbReference>
<dbReference type="GO" id="GO:0008757">
    <property type="term" value="F:S-adenosylmethionine-dependent methyltransferase activity"/>
    <property type="evidence" value="ECO:0007669"/>
    <property type="project" value="InterPro"/>
</dbReference>
<evidence type="ECO:0000313" key="3">
    <source>
        <dbReference type="EMBL" id="QBD80258.1"/>
    </source>
</evidence>
<dbReference type="PANTHER" id="PTHR45277:SF1">
    <property type="entry name" value="EXPRESSED PROTEIN"/>
    <property type="match status" value="1"/>
</dbReference>
<keyword evidence="3" id="KW-0808">Transferase</keyword>
<evidence type="ECO:0000256" key="1">
    <source>
        <dbReference type="SAM" id="Phobius"/>
    </source>
</evidence>
<keyword evidence="1" id="KW-0472">Membrane</keyword>
<organism evidence="3 4">
    <name type="scientific">Ktedonosporobacter rubrisoli</name>
    <dbReference type="NCBI Taxonomy" id="2509675"/>
    <lineage>
        <taxon>Bacteria</taxon>
        <taxon>Bacillati</taxon>
        <taxon>Chloroflexota</taxon>
        <taxon>Ktedonobacteria</taxon>
        <taxon>Ktedonobacterales</taxon>
        <taxon>Ktedonosporobacteraceae</taxon>
        <taxon>Ktedonosporobacter</taxon>
    </lineage>
</organism>
<dbReference type="InterPro" id="IPR029063">
    <property type="entry name" value="SAM-dependent_MTases_sf"/>
</dbReference>
<keyword evidence="4" id="KW-1185">Reference proteome</keyword>
<sequence length="253" mass="28062">MSDELIRSQLTERRGDYGFDAPYMPVTLGLLGVGFLSLGILALRKIRSWIPGIVLLANGAYFLLSMTGFLYTTRLGKFLVWAEILARLGLRGDEHVLDLGCGRGAVLLMAAALLPHGRAVGVDLWKTSDQSGNAADVTRQNAVLEGVAERVELQTADMRKLPFANNTYDVVLSSLAIHNITEESGRMEVLTEAVRVLKPGGKLIITDFQQTERYAEHLRALGMSDVSNRRLDWRFWYGSPWTMVRLVSARKPA</sequence>
<dbReference type="GO" id="GO:0032259">
    <property type="term" value="P:methylation"/>
    <property type="evidence" value="ECO:0007669"/>
    <property type="project" value="UniProtKB-KW"/>
</dbReference>
<dbReference type="SUPFAM" id="SSF53335">
    <property type="entry name" value="S-adenosyl-L-methionine-dependent methyltransferases"/>
    <property type="match status" value="1"/>
</dbReference>